<dbReference type="InterPro" id="IPR036259">
    <property type="entry name" value="MFS_trans_sf"/>
</dbReference>
<gene>
    <name evidence="9" type="ORF">RQX22_14220</name>
</gene>
<feature type="transmembrane region" description="Helical" evidence="7">
    <location>
        <begin position="242"/>
        <end position="265"/>
    </location>
</feature>
<dbReference type="PANTHER" id="PTHR23505">
    <property type="entry name" value="SPINSTER"/>
    <property type="match status" value="1"/>
</dbReference>
<dbReference type="Gene3D" id="1.20.1250.20">
    <property type="entry name" value="MFS general substrate transporter like domains"/>
    <property type="match status" value="1"/>
</dbReference>
<comment type="subcellular location">
    <subcellularLocation>
        <location evidence="1">Membrane</location>
        <topology evidence="1">Multi-pass membrane protein</topology>
    </subcellularLocation>
</comment>
<keyword evidence="10" id="KW-1185">Reference proteome</keyword>
<feature type="transmembrane region" description="Helical" evidence="7">
    <location>
        <begin position="158"/>
        <end position="179"/>
    </location>
</feature>
<comment type="caution">
    <text evidence="9">The sequence shown here is derived from an EMBL/GenBank/DDBJ whole genome shotgun (WGS) entry which is preliminary data.</text>
</comment>
<feature type="transmembrane region" description="Helical" evidence="7">
    <location>
        <begin position="335"/>
        <end position="361"/>
    </location>
</feature>
<evidence type="ECO:0000256" key="3">
    <source>
        <dbReference type="ARBA" id="ARBA00022692"/>
    </source>
</evidence>
<dbReference type="CDD" id="cd17328">
    <property type="entry name" value="MFS_spinster_like"/>
    <property type="match status" value="1"/>
</dbReference>
<dbReference type="Pfam" id="PF07690">
    <property type="entry name" value="MFS_1"/>
    <property type="match status" value="1"/>
</dbReference>
<feature type="transmembrane region" description="Helical" evidence="7">
    <location>
        <begin position="32"/>
        <end position="54"/>
    </location>
</feature>
<accession>A0ABU3Q9Q3</accession>
<feature type="transmembrane region" description="Helical" evidence="7">
    <location>
        <begin position="66"/>
        <end position="86"/>
    </location>
</feature>
<evidence type="ECO:0000313" key="9">
    <source>
        <dbReference type="EMBL" id="MDT9600112.1"/>
    </source>
</evidence>
<keyword evidence="2" id="KW-0813">Transport</keyword>
<evidence type="ECO:0000256" key="1">
    <source>
        <dbReference type="ARBA" id="ARBA00004141"/>
    </source>
</evidence>
<sequence length="438" mass="47452">MSDARPEMRAAPSPATPQKPWDLYTGRQRGTFLFVLFLVGTSNYVDRNIIGVLLEPIKNEFQVSDTMLGLLSGISFALFYATLGIPVARWADRGDRRFIITLALTIWSVMTALCGMAQNFWQLALARVGVGAGEAGAIPPAQSLIADYFPPDGRSKAIGIYMMCSMAGYVLGLVAGGWIAQNYGWRAAFLIVGLPGLLLAILTRFLIKEPRHLPQFAIRADSQESVMATFRALFEKPSYRNIIYAMVLYFLMAYGALVFTSSFMIRVHGLTIAEAGGLFGTMSAIGAVIGNLAGGIWTDRLAKRDIAWTARLPGWGLMIALPLYWGAFLAPSVPLMAGILLIASIVLTGVIPPMFSALHLVCGTSRRAMAVAIAFFFANLIGLGLGPIIAGSLSDWFAQSHGPGDGLRYALMIVMVVFVPSGFFMLRAARTLRADMED</sequence>
<evidence type="ECO:0000256" key="4">
    <source>
        <dbReference type="ARBA" id="ARBA00022989"/>
    </source>
</evidence>
<feature type="transmembrane region" description="Helical" evidence="7">
    <location>
        <begin position="124"/>
        <end position="146"/>
    </location>
</feature>
<evidence type="ECO:0000313" key="10">
    <source>
        <dbReference type="Proteomes" id="UP001259572"/>
    </source>
</evidence>
<feature type="transmembrane region" description="Helical" evidence="7">
    <location>
        <begin position="409"/>
        <end position="426"/>
    </location>
</feature>
<dbReference type="Proteomes" id="UP001259572">
    <property type="component" value="Unassembled WGS sequence"/>
</dbReference>
<name>A0ABU3Q9Q3_9SPHN</name>
<keyword evidence="5 7" id="KW-0472">Membrane</keyword>
<evidence type="ECO:0000259" key="8">
    <source>
        <dbReference type="PROSITE" id="PS50850"/>
    </source>
</evidence>
<dbReference type="InterPro" id="IPR044770">
    <property type="entry name" value="MFS_spinster-like"/>
</dbReference>
<feature type="transmembrane region" description="Helical" evidence="7">
    <location>
        <begin position="310"/>
        <end position="329"/>
    </location>
</feature>
<dbReference type="PROSITE" id="PS50850">
    <property type="entry name" value="MFS"/>
    <property type="match status" value="1"/>
</dbReference>
<feature type="transmembrane region" description="Helical" evidence="7">
    <location>
        <begin position="98"/>
        <end position="118"/>
    </location>
</feature>
<evidence type="ECO:0000256" key="2">
    <source>
        <dbReference type="ARBA" id="ARBA00022448"/>
    </source>
</evidence>
<protein>
    <submittedName>
        <fullName evidence="9">MFS transporter</fullName>
    </submittedName>
</protein>
<organism evidence="9 10">
    <name type="scientific">Sphingosinicella rhizophila</name>
    <dbReference type="NCBI Taxonomy" id="3050082"/>
    <lineage>
        <taxon>Bacteria</taxon>
        <taxon>Pseudomonadati</taxon>
        <taxon>Pseudomonadota</taxon>
        <taxon>Alphaproteobacteria</taxon>
        <taxon>Sphingomonadales</taxon>
        <taxon>Sphingosinicellaceae</taxon>
        <taxon>Sphingosinicella</taxon>
    </lineage>
</organism>
<feature type="domain" description="Major facilitator superfamily (MFS) profile" evidence="8">
    <location>
        <begin position="32"/>
        <end position="433"/>
    </location>
</feature>
<keyword evidence="3 7" id="KW-0812">Transmembrane</keyword>
<evidence type="ECO:0000256" key="7">
    <source>
        <dbReference type="SAM" id="Phobius"/>
    </source>
</evidence>
<dbReference type="InterPro" id="IPR011701">
    <property type="entry name" value="MFS"/>
</dbReference>
<feature type="transmembrane region" description="Helical" evidence="7">
    <location>
        <begin position="185"/>
        <end position="207"/>
    </location>
</feature>
<feature type="transmembrane region" description="Helical" evidence="7">
    <location>
        <begin position="368"/>
        <end position="389"/>
    </location>
</feature>
<feature type="transmembrane region" description="Helical" evidence="7">
    <location>
        <begin position="277"/>
        <end position="298"/>
    </location>
</feature>
<dbReference type="InterPro" id="IPR020846">
    <property type="entry name" value="MFS_dom"/>
</dbReference>
<dbReference type="RefSeq" id="WP_315727211.1">
    <property type="nucleotide sequence ID" value="NZ_JAVUPU010000007.1"/>
</dbReference>
<evidence type="ECO:0000256" key="6">
    <source>
        <dbReference type="SAM" id="MobiDB-lite"/>
    </source>
</evidence>
<dbReference type="PANTHER" id="PTHR23505:SF79">
    <property type="entry name" value="PROTEIN SPINSTER"/>
    <property type="match status" value="1"/>
</dbReference>
<reference evidence="9 10" key="1">
    <citation type="submission" date="2023-05" db="EMBL/GenBank/DDBJ databases">
        <authorList>
            <person name="Guo Y."/>
        </authorList>
    </citation>
    <scope>NUCLEOTIDE SEQUENCE [LARGE SCALE GENOMIC DNA]</scope>
    <source>
        <strain evidence="9 10">GR2756</strain>
    </source>
</reference>
<keyword evidence="4 7" id="KW-1133">Transmembrane helix</keyword>
<evidence type="ECO:0000256" key="5">
    <source>
        <dbReference type="ARBA" id="ARBA00023136"/>
    </source>
</evidence>
<dbReference type="EMBL" id="JAVUPU010000007">
    <property type="protein sequence ID" value="MDT9600112.1"/>
    <property type="molecule type" value="Genomic_DNA"/>
</dbReference>
<proteinExistence type="predicted"/>
<feature type="region of interest" description="Disordered" evidence="6">
    <location>
        <begin position="1"/>
        <end position="22"/>
    </location>
</feature>
<dbReference type="SUPFAM" id="SSF103473">
    <property type="entry name" value="MFS general substrate transporter"/>
    <property type="match status" value="1"/>
</dbReference>